<dbReference type="InterPro" id="IPR001781">
    <property type="entry name" value="Znf_LIM"/>
</dbReference>
<keyword evidence="1 4" id="KW-0479">Metal-binding</keyword>
<evidence type="ECO:0000313" key="9">
    <source>
        <dbReference type="Proteomes" id="UP000267027"/>
    </source>
</evidence>
<reference evidence="10" key="1">
    <citation type="submission" date="2016-04" db="UniProtKB">
        <authorList>
            <consortium name="WormBaseParasite"/>
        </authorList>
    </citation>
    <scope>IDENTIFICATION</scope>
</reference>
<keyword evidence="2 4" id="KW-0862">Zinc</keyword>
<evidence type="ECO:0000256" key="2">
    <source>
        <dbReference type="ARBA" id="ARBA00022833"/>
    </source>
</evidence>
<gene>
    <name evidence="8" type="ORF">ACOC_LOCUS3488</name>
</gene>
<feature type="compositionally biased region" description="Low complexity" evidence="6">
    <location>
        <begin position="238"/>
        <end position="248"/>
    </location>
</feature>
<name>A0A158PFJ0_ANGCS</name>
<evidence type="ECO:0000256" key="4">
    <source>
        <dbReference type="PROSITE-ProRule" id="PRU00125"/>
    </source>
</evidence>
<feature type="domain" description="LIM zinc-binding" evidence="7">
    <location>
        <begin position="133"/>
        <end position="194"/>
    </location>
</feature>
<keyword evidence="5" id="KW-0175">Coiled coil</keyword>
<evidence type="ECO:0000259" key="7">
    <source>
        <dbReference type="PROSITE" id="PS50023"/>
    </source>
</evidence>
<dbReference type="SUPFAM" id="SSF57716">
    <property type="entry name" value="Glucocorticoid receptor-like (DNA-binding domain)"/>
    <property type="match status" value="1"/>
</dbReference>
<evidence type="ECO:0000256" key="1">
    <source>
        <dbReference type="ARBA" id="ARBA00022723"/>
    </source>
</evidence>
<proteinExistence type="predicted"/>
<evidence type="ECO:0000256" key="6">
    <source>
        <dbReference type="SAM" id="MobiDB-lite"/>
    </source>
</evidence>
<evidence type="ECO:0000256" key="5">
    <source>
        <dbReference type="SAM" id="Coils"/>
    </source>
</evidence>
<feature type="coiled-coil region" evidence="5">
    <location>
        <begin position="471"/>
        <end position="498"/>
    </location>
</feature>
<dbReference type="Gene3D" id="2.10.110.10">
    <property type="entry name" value="Cysteine Rich Protein"/>
    <property type="match status" value="1"/>
</dbReference>
<organism evidence="10">
    <name type="scientific">Angiostrongylus costaricensis</name>
    <name type="common">Nematode worm</name>
    <dbReference type="NCBI Taxonomy" id="334426"/>
    <lineage>
        <taxon>Eukaryota</taxon>
        <taxon>Metazoa</taxon>
        <taxon>Ecdysozoa</taxon>
        <taxon>Nematoda</taxon>
        <taxon>Chromadorea</taxon>
        <taxon>Rhabditida</taxon>
        <taxon>Rhabditina</taxon>
        <taxon>Rhabditomorpha</taxon>
        <taxon>Strongyloidea</taxon>
        <taxon>Metastrongylidae</taxon>
        <taxon>Angiostrongylus</taxon>
    </lineage>
</organism>
<dbReference type="OMA" id="QSDHYIP"/>
<dbReference type="AlphaFoldDB" id="A0A158PFJ0"/>
<dbReference type="STRING" id="334426.A0A158PFJ0"/>
<evidence type="ECO:0000313" key="10">
    <source>
        <dbReference type="WBParaSite" id="ACOC_0000348701-mRNA-1"/>
    </source>
</evidence>
<accession>A0A158PFJ0</accession>
<reference evidence="8 9" key="2">
    <citation type="submission" date="2018-11" db="EMBL/GenBank/DDBJ databases">
        <authorList>
            <consortium name="Pathogen Informatics"/>
        </authorList>
    </citation>
    <scope>NUCLEOTIDE SEQUENCE [LARGE SCALE GENOMIC DNA]</scope>
    <source>
        <strain evidence="8 9">Costa Rica</strain>
    </source>
</reference>
<feature type="region of interest" description="Disordered" evidence="6">
    <location>
        <begin position="222"/>
        <end position="257"/>
    </location>
</feature>
<sequence length="574" mass="64204">MGKRLNAHIEWLDSAGYSPYVWLRGDWHQPLHLLSKLLADELNKRRPSNSTDDVTFKIGFNTMLQLAEEMLGVPCLITEKDLMIHYPNIMLAMLVYLICVKHSVDFVDIKSLRSTVAPKLVFEARNAGDAQLPRCASCSEHVFIIERVVIESCVWHRHCFKCVQCTNMMRTGGFRKGKRGYECVTHAVRRILGVPEEKRSIRPQIAPPEVPSANSVTVELGSKKNASKSSVPPPISPKPKLGSSKQKPSLPPKPASLSVFKEQRTAAVIKDFKPAEPTSDNEIVSVESEHSGDSGIVIRAQNVLVDTDAEGYEIVSVLIHLSPHRPKRASLMFTSARIEPKFATESALLSVSTVAEKSTTIPLDRATCSDHNESGRQSISSWLLMEDSTDSSYIFTDSDEAFIGESRNPFADSDDDCKAPAAHTFSGILTPVSTLPGESNRPKCTPPPPPPISSSFPNKAIFAENNALGGTNEITKKLEKLDVDLERIMREGKQLEVEMLFLITQNPSDWLKMPRTEDFIEVMCKFLDVLRESTKLQFIWRETFLNEMHSETEYFLRQITSKNTQSGKRCIIFV</sequence>
<keyword evidence="9" id="KW-1185">Reference proteome</keyword>
<dbReference type="SMART" id="SM00132">
    <property type="entry name" value="LIM"/>
    <property type="match status" value="1"/>
</dbReference>
<feature type="region of interest" description="Disordered" evidence="6">
    <location>
        <begin position="430"/>
        <end position="450"/>
    </location>
</feature>
<dbReference type="EMBL" id="UYYA01001077">
    <property type="protein sequence ID" value="VDM55073.1"/>
    <property type="molecule type" value="Genomic_DNA"/>
</dbReference>
<evidence type="ECO:0000256" key="3">
    <source>
        <dbReference type="ARBA" id="ARBA00023038"/>
    </source>
</evidence>
<dbReference type="Pfam" id="PF00412">
    <property type="entry name" value="LIM"/>
    <property type="match status" value="1"/>
</dbReference>
<dbReference type="Proteomes" id="UP000267027">
    <property type="component" value="Unassembled WGS sequence"/>
</dbReference>
<dbReference type="PROSITE" id="PS00478">
    <property type="entry name" value="LIM_DOMAIN_1"/>
    <property type="match status" value="1"/>
</dbReference>
<dbReference type="PROSITE" id="PS50023">
    <property type="entry name" value="LIM_DOMAIN_2"/>
    <property type="match status" value="1"/>
</dbReference>
<evidence type="ECO:0000313" key="8">
    <source>
        <dbReference type="EMBL" id="VDM55073.1"/>
    </source>
</evidence>
<keyword evidence="3 4" id="KW-0440">LIM domain</keyword>
<dbReference type="OrthoDB" id="25654at2759"/>
<dbReference type="GO" id="GO:0046872">
    <property type="term" value="F:metal ion binding"/>
    <property type="evidence" value="ECO:0007669"/>
    <property type="project" value="UniProtKB-KW"/>
</dbReference>
<dbReference type="WBParaSite" id="ACOC_0000348701-mRNA-1">
    <property type="protein sequence ID" value="ACOC_0000348701-mRNA-1"/>
    <property type="gene ID" value="ACOC_0000348701"/>
</dbReference>
<protein>
    <submittedName>
        <fullName evidence="10">LIM zinc-binding domain-containing protein</fullName>
    </submittedName>
</protein>